<evidence type="ECO:0000313" key="1">
    <source>
        <dbReference type="EMBL" id="WWQ60479.1"/>
    </source>
</evidence>
<protein>
    <submittedName>
        <fullName evidence="1">Uncharacterized protein</fullName>
    </submittedName>
</protein>
<keyword evidence="2" id="KW-1185">Reference proteome</keyword>
<dbReference type="Proteomes" id="UP001432202">
    <property type="component" value="Chromosome"/>
</dbReference>
<dbReference type="AlphaFoldDB" id="A0AAX4KZZ8"/>
<accession>A0AAX4KZZ8</accession>
<organism evidence="1 2">
    <name type="scientific">Sulfolobus tengchongensis</name>
    <dbReference type="NCBI Taxonomy" id="207809"/>
    <lineage>
        <taxon>Archaea</taxon>
        <taxon>Thermoproteota</taxon>
        <taxon>Thermoprotei</taxon>
        <taxon>Sulfolobales</taxon>
        <taxon>Sulfolobaceae</taxon>
        <taxon>Sulfolobus</taxon>
    </lineage>
</organism>
<proteinExistence type="predicted"/>
<dbReference type="RefSeq" id="WP_338601311.1">
    <property type="nucleotide sequence ID" value="NZ_CP146016.1"/>
</dbReference>
<name>A0AAX4KZZ8_9CREN</name>
<dbReference type="GeneID" id="89337858"/>
<dbReference type="EMBL" id="CP146016">
    <property type="protein sequence ID" value="WWQ60479.1"/>
    <property type="molecule type" value="Genomic_DNA"/>
</dbReference>
<reference evidence="1 2" key="1">
    <citation type="submission" date="2024-02" db="EMBL/GenBank/DDBJ databases">
        <title>STSV induces naive adaptation in Sulfolobus.</title>
        <authorList>
            <person name="Xiang X."/>
            <person name="Song M."/>
        </authorList>
    </citation>
    <scope>NUCLEOTIDE SEQUENCE [LARGE SCALE GENOMIC DNA]</scope>
    <source>
        <strain evidence="1 2">RT2</strain>
    </source>
</reference>
<evidence type="ECO:0000313" key="2">
    <source>
        <dbReference type="Proteomes" id="UP001432202"/>
    </source>
</evidence>
<gene>
    <name evidence="1" type="ORF">V6M85_13775</name>
</gene>
<sequence>MAIKLQEYELQFTDIQELWMKAKYLAAKMISKYFNFEIIPEEEILIQSILIQQGYAMVTATYSKIPLSFRLVIFQKKVKLEITSNDLIFEEDLDGGNEDESSNI</sequence>